<evidence type="ECO:0000313" key="2">
    <source>
        <dbReference type="Proteomes" id="UP000192769"/>
    </source>
</evidence>
<dbReference type="EMBL" id="MWUE01000003">
    <property type="protein sequence ID" value="OQP36041.1"/>
    <property type="molecule type" value="Genomic_DNA"/>
</dbReference>
<reference evidence="1 2" key="1">
    <citation type="submission" date="2017-02" db="EMBL/GenBank/DDBJ databases">
        <title>Whole genome shotgun sequence of Pantoea agglomerans strain AS1 isolated from a cycad, Zamia floridana in Central Florida, USA.</title>
        <authorList>
            <person name="Lata P."/>
            <person name="Govindarajan S."/>
            <person name="Qi F."/>
            <person name="Li J.-L."/>
            <person name="Maurya S.K."/>
            <person name="Sahoo M.K."/>
        </authorList>
    </citation>
    <scope>NUCLEOTIDE SEQUENCE [LARGE SCALE GENOMIC DNA]</scope>
    <source>
        <strain evidence="1 2">AS1</strain>
    </source>
</reference>
<dbReference type="OrthoDB" id="9901713at2"/>
<gene>
    <name evidence="1" type="ORF">B2J69_00255</name>
</gene>
<keyword evidence="2" id="KW-1185">Reference proteome</keyword>
<dbReference type="AlphaFoldDB" id="A0A1V9DQB7"/>
<organism evidence="1 2">
    <name type="scientific">Pantoea latae</name>
    <dbReference type="NCBI Taxonomy" id="1964541"/>
    <lineage>
        <taxon>Bacteria</taxon>
        <taxon>Pseudomonadati</taxon>
        <taxon>Pseudomonadota</taxon>
        <taxon>Gammaproteobacteria</taxon>
        <taxon>Enterobacterales</taxon>
        <taxon>Erwiniaceae</taxon>
        <taxon>Pantoea</taxon>
    </lineage>
</organism>
<accession>A0A1V9DQB7</accession>
<dbReference type="Proteomes" id="UP000192769">
    <property type="component" value="Unassembled WGS sequence"/>
</dbReference>
<comment type="caution">
    <text evidence="1">The sequence shown here is derived from an EMBL/GenBank/DDBJ whole genome shotgun (WGS) entry which is preliminary data.</text>
</comment>
<sequence>MKGQTCNLIARNTLSLNRYEMPKVKSKKNDVVFCAVGNGMIETSYIKPEKSLMRLLSLCWQYINESGVMRSIK</sequence>
<proteinExistence type="predicted"/>
<evidence type="ECO:0000313" key="1">
    <source>
        <dbReference type="EMBL" id="OQP36041.1"/>
    </source>
</evidence>
<name>A0A1V9DQB7_9GAMM</name>
<dbReference type="RefSeq" id="WP_081134637.1">
    <property type="nucleotide sequence ID" value="NZ_MWUE01000003.1"/>
</dbReference>
<protein>
    <submittedName>
        <fullName evidence="1">Uncharacterized protein</fullName>
    </submittedName>
</protein>